<sequence length="130" mass="14886">MLFAVGGWDNSKHFSAIAADETKRRRFIESCAEFLKNTGVDGVDVDWEYPVTGGAHEGVPADKENYVRLLRKLRERLDRLQQETGRTHRYAISLASAAGEWSIRPGYDLKGILEHIDFINLMTYDYYGAW</sequence>
<keyword evidence="1 3" id="KW-0378">Hydrolase</keyword>
<gene>
    <name evidence="6" type="ORF">PMAYCL1PPCAC_22629</name>
</gene>
<dbReference type="GO" id="GO:0005975">
    <property type="term" value="P:carbohydrate metabolic process"/>
    <property type="evidence" value="ECO:0007669"/>
    <property type="project" value="InterPro"/>
</dbReference>
<comment type="similarity">
    <text evidence="4">Belongs to the glycosyl hydrolase 18 family.</text>
</comment>
<name>A0AAN5CYH9_9BILA</name>
<dbReference type="EMBL" id="BTRK01000005">
    <property type="protein sequence ID" value="GMR52434.1"/>
    <property type="molecule type" value="Genomic_DNA"/>
</dbReference>
<dbReference type="Pfam" id="PF00704">
    <property type="entry name" value="Glyco_hydro_18"/>
    <property type="match status" value="1"/>
</dbReference>
<reference evidence="7" key="1">
    <citation type="submission" date="2022-10" db="EMBL/GenBank/DDBJ databases">
        <title>Genome assembly of Pristionchus species.</title>
        <authorList>
            <person name="Yoshida K."/>
            <person name="Sommer R.J."/>
        </authorList>
    </citation>
    <scope>NUCLEOTIDE SEQUENCE [LARGE SCALE GENOMIC DNA]</scope>
    <source>
        <strain evidence="7">RS5460</strain>
    </source>
</reference>
<keyword evidence="2 3" id="KW-0326">Glycosidase</keyword>
<dbReference type="PROSITE" id="PS01095">
    <property type="entry name" value="GH18_1"/>
    <property type="match status" value="1"/>
</dbReference>
<evidence type="ECO:0000256" key="2">
    <source>
        <dbReference type="ARBA" id="ARBA00023295"/>
    </source>
</evidence>
<dbReference type="Gene3D" id="3.20.20.80">
    <property type="entry name" value="Glycosidases"/>
    <property type="match status" value="1"/>
</dbReference>
<evidence type="ECO:0000256" key="3">
    <source>
        <dbReference type="RuleBase" id="RU000489"/>
    </source>
</evidence>
<dbReference type="GO" id="GO:0004568">
    <property type="term" value="F:chitinase activity"/>
    <property type="evidence" value="ECO:0007669"/>
    <property type="project" value="UniProtKB-ARBA"/>
</dbReference>
<feature type="domain" description="GH18" evidence="5">
    <location>
        <begin position="1"/>
        <end position="130"/>
    </location>
</feature>
<evidence type="ECO:0000256" key="4">
    <source>
        <dbReference type="RuleBase" id="RU004453"/>
    </source>
</evidence>
<dbReference type="PANTHER" id="PTHR46073:SF4">
    <property type="entry name" value="GH18 DOMAIN-CONTAINING PROTEIN"/>
    <property type="match status" value="1"/>
</dbReference>
<accession>A0AAN5CYH9</accession>
<dbReference type="AlphaFoldDB" id="A0AAN5CYH9"/>
<dbReference type="InterPro" id="IPR001579">
    <property type="entry name" value="Glyco_hydro_18_chit_AS"/>
</dbReference>
<dbReference type="InterPro" id="IPR001223">
    <property type="entry name" value="Glyco_hydro18_cat"/>
</dbReference>
<organism evidence="6 7">
    <name type="scientific">Pristionchus mayeri</name>
    <dbReference type="NCBI Taxonomy" id="1317129"/>
    <lineage>
        <taxon>Eukaryota</taxon>
        <taxon>Metazoa</taxon>
        <taxon>Ecdysozoa</taxon>
        <taxon>Nematoda</taxon>
        <taxon>Chromadorea</taxon>
        <taxon>Rhabditida</taxon>
        <taxon>Rhabditina</taxon>
        <taxon>Diplogasteromorpha</taxon>
        <taxon>Diplogasteroidea</taxon>
        <taxon>Neodiplogasteridae</taxon>
        <taxon>Pristionchus</taxon>
    </lineage>
</organism>
<keyword evidence="7" id="KW-1185">Reference proteome</keyword>
<evidence type="ECO:0000259" key="5">
    <source>
        <dbReference type="PROSITE" id="PS51910"/>
    </source>
</evidence>
<evidence type="ECO:0000256" key="1">
    <source>
        <dbReference type="ARBA" id="ARBA00022801"/>
    </source>
</evidence>
<comment type="caution">
    <text evidence="6">The sequence shown here is derived from an EMBL/GenBank/DDBJ whole genome shotgun (WGS) entry which is preliminary data.</text>
</comment>
<evidence type="ECO:0000313" key="7">
    <source>
        <dbReference type="Proteomes" id="UP001328107"/>
    </source>
</evidence>
<dbReference type="SUPFAM" id="SSF51445">
    <property type="entry name" value="(Trans)glycosidases"/>
    <property type="match status" value="1"/>
</dbReference>
<dbReference type="GO" id="GO:0006032">
    <property type="term" value="P:chitin catabolic process"/>
    <property type="evidence" value="ECO:0007669"/>
    <property type="project" value="UniProtKB-ARBA"/>
</dbReference>
<proteinExistence type="inferred from homology"/>
<dbReference type="Proteomes" id="UP001328107">
    <property type="component" value="Unassembled WGS sequence"/>
</dbReference>
<dbReference type="PROSITE" id="PS51910">
    <property type="entry name" value="GH18_2"/>
    <property type="match status" value="1"/>
</dbReference>
<protein>
    <recommendedName>
        <fullName evidence="5">GH18 domain-containing protein</fullName>
    </recommendedName>
</protein>
<dbReference type="PANTHER" id="PTHR46073">
    <property type="entry name" value="CHITINASE"/>
    <property type="match status" value="1"/>
</dbReference>
<dbReference type="InterPro" id="IPR017853">
    <property type="entry name" value="GH"/>
</dbReference>
<evidence type="ECO:0000313" key="6">
    <source>
        <dbReference type="EMBL" id="GMR52434.1"/>
    </source>
</evidence>